<accession>A0A0E9Q4Q8</accession>
<evidence type="ECO:0000313" key="1">
    <source>
        <dbReference type="EMBL" id="JAH11512.1"/>
    </source>
</evidence>
<organism evidence="1">
    <name type="scientific">Anguilla anguilla</name>
    <name type="common">European freshwater eel</name>
    <name type="synonym">Muraena anguilla</name>
    <dbReference type="NCBI Taxonomy" id="7936"/>
    <lineage>
        <taxon>Eukaryota</taxon>
        <taxon>Metazoa</taxon>
        <taxon>Chordata</taxon>
        <taxon>Craniata</taxon>
        <taxon>Vertebrata</taxon>
        <taxon>Euteleostomi</taxon>
        <taxon>Actinopterygii</taxon>
        <taxon>Neopterygii</taxon>
        <taxon>Teleostei</taxon>
        <taxon>Anguilliformes</taxon>
        <taxon>Anguillidae</taxon>
        <taxon>Anguilla</taxon>
    </lineage>
</organism>
<protein>
    <submittedName>
        <fullName evidence="1">Uncharacterized protein</fullName>
    </submittedName>
</protein>
<sequence length="28" mass="3378">MRFESWPSYGLCHTFHRAVCMPTQHARQ</sequence>
<reference evidence="1" key="2">
    <citation type="journal article" date="2015" name="Fish Shellfish Immunol.">
        <title>Early steps in the European eel (Anguilla anguilla)-Vibrio vulnificus interaction in the gills: Role of the RtxA13 toxin.</title>
        <authorList>
            <person name="Callol A."/>
            <person name="Pajuelo D."/>
            <person name="Ebbesson L."/>
            <person name="Teles M."/>
            <person name="MacKenzie S."/>
            <person name="Amaro C."/>
        </authorList>
    </citation>
    <scope>NUCLEOTIDE SEQUENCE</scope>
</reference>
<dbReference type="EMBL" id="GBXM01097065">
    <property type="protein sequence ID" value="JAH11512.1"/>
    <property type="molecule type" value="Transcribed_RNA"/>
</dbReference>
<dbReference type="AlphaFoldDB" id="A0A0E9Q4Q8"/>
<name>A0A0E9Q4Q8_ANGAN</name>
<reference evidence="1" key="1">
    <citation type="submission" date="2014-11" db="EMBL/GenBank/DDBJ databases">
        <authorList>
            <person name="Amaro Gonzalez C."/>
        </authorList>
    </citation>
    <scope>NUCLEOTIDE SEQUENCE</scope>
</reference>
<proteinExistence type="predicted"/>